<keyword evidence="1" id="KW-1133">Transmembrane helix</keyword>
<comment type="caution">
    <text evidence="2">The sequence shown here is derived from an EMBL/GenBank/DDBJ whole genome shotgun (WGS) entry which is preliminary data.</text>
</comment>
<sequence>MIKKNITKKGSTVLELLFYVSFFAILSLVVINAIIIMAKSFRETSIQSELVQSGAVMERMSREIRQANSISSISTNDLVLNTGSNKTIEFLFSDPNIQFLEDGVLTGNLNTPNIIISGLTFTQINTVKGQAVKIFFIVKSSNDVLNRTFDFYDTVVLRGSY</sequence>
<reference evidence="2 3" key="1">
    <citation type="journal article" date="2015" name="Nature">
        <title>rRNA introns, odd ribosomes, and small enigmatic genomes across a large radiation of phyla.</title>
        <authorList>
            <person name="Brown C.T."/>
            <person name="Hug L.A."/>
            <person name="Thomas B.C."/>
            <person name="Sharon I."/>
            <person name="Castelle C.J."/>
            <person name="Singh A."/>
            <person name="Wilkins M.J."/>
            <person name="Williams K.H."/>
            <person name="Banfield J.F."/>
        </authorList>
    </citation>
    <scope>NUCLEOTIDE SEQUENCE [LARGE SCALE GENOMIC DNA]</scope>
</reference>
<dbReference type="Proteomes" id="UP000034798">
    <property type="component" value="Unassembled WGS sequence"/>
</dbReference>
<organism evidence="2 3">
    <name type="scientific">Candidatus Nomurabacteria bacterium GW2011_GWC2_35_8</name>
    <dbReference type="NCBI Taxonomy" id="1618752"/>
    <lineage>
        <taxon>Bacteria</taxon>
        <taxon>Candidatus Nomuraibacteriota</taxon>
    </lineage>
</organism>
<protein>
    <submittedName>
        <fullName evidence="2">Uncharacterized protein</fullName>
    </submittedName>
</protein>
<evidence type="ECO:0000313" key="2">
    <source>
        <dbReference type="EMBL" id="KKP88346.1"/>
    </source>
</evidence>
<proteinExistence type="predicted"/>
<feature type="transmembrane region" description="Helical" evidence="1">
    <location>
        <begin position="16"/>
        <end position="38"/>
    </location>
</feature>
<accession>A0A0G0DHY8</accession>
<dbReference type="AlphaFoldDB" id="A0A0G0DHY8"/>
<gene>
    <name evidence="2" type="ORF">UR91_C0020G0002</name>
</gene>
<dbReference type="EMBL" id="LBQZ01000020">
    <property type="protein sequence ID" value="KKP88346.1"/>
    <property type="molecule type" value="Genomic_DNA"/>
</dbReference>
<evidence type="ECO:0000256" key="1">
    <source>
        <dbReference type="SAM" id="Phobius"/>
    </source>
</evidence>
<keyword evidence="1" id="KW-0472">Membrane</keyword>
<name>A0A0G0DHY8_9BACT</name>
<keyword evidence="1" id="KW-0812">Transmembrane</keyword>
<evidence type="ECO:0000313" key="3">
    <source>
        <dbReference type="Proteomes" id="UP000034798"/>
    </source>
</evidence>